<evidence type="ECO:0000313" key="1">
    <source>
        <dbReference type="EMBL" id="JAI07782.1"/>
    </source>
</evidence>
<proteinExistence type="predicted"/>
<sequence>MWATPKKTLHCTLTRASTVAVTNKSPF</sequence>
<reference evidence="1" key="1">
    <citation type="submission" date="2014-11" db="EMBL/GenBank/DDBJ databases">
        <authorList>
            <person name="Amaro Gonzalez C."/>
        </authorList>
    </citation>
    <scope>NUCLEOTIDE SEQUENCE</scope>
</reference>
<protein>
    <submittedName>
        <fullName evidence="1">Uncharacterized protein</fullName>
    </submittedName>
</protein>
<dbReference type="EMBL" id="GBXM01000796">
    <property type="protein sequence ID" value="JAI07782.1"/>
    <property type="molecule type" value="Transcribed_RNA"/>
</dbReference>
<dbReference type="AlphaFoldDB" id="A0A0E9XZF1"/>
<reference evidence="1" key="2">
    <citation type="journal article" date="2015" name="Fish Shellfish Immunol.">
        <title>Early steps in the European eel (Anguilla anguilla)-Vibrio vulnificus interaction in the gills: Role of the RtxA13 toxin.</title>
        <authorList>
            <person name="Callol A."/>
            <person name="Pajuelo D."/>
            <person name="Ebbesson L."/>
            <person name="Teles M."/>
            <person name="MacKenzie S."/>
            <person name="Amaro C."/>
        </authorList>
    </citation>
    <scope>NUCLEOTIDE SEQUENCE</scope>
</reference>
<organism evidence="1">
    <name type="scientific">Anguilla anguilla</name>
    <name type="common">European freshwater eel</name>
    <name type="synonym">Muraena anguilla</name>
    <dbReference type="NCBI Taxonomy" id="7936"/>
    <lineage>
        <taxon>Eukaryota</taxon>
        <taxon>Metazoa</taxon>
        <taxon>Chordata</taxon>
        <taxon>Craniata</taxon>
        <taxon>Vertebrata</taxon>
        <taxon>Euteleostomi</taxon>
        <taxon>Actinopterygii</taxon>
        <taxon>Neopterygii</taxon>
        <taxon>Teleostei</taxon>
        <taxon>Anguilliformes</taxon>
        <taxon>Anguillidae</taxon>
        <taxon>Anguilla</taxon>
    </lineage>
</organism>
<name>A0A0E9XZF1_ANGAN</name>
<accession>A0A0E9XZF1</accession>